<reference evidence="2" key="1">
    <citation type="submission" date="2020-08" db="EMBL/GenBank/DDBJ databases">
        <title>Multicomponent nature underlies the extraordinary mechanical properties of spider dragline silk.</title>
        <authorList>
            <person name="Kono N."/>
            <person name="Nakamura H."/>
            <person name="Mori M."/>
            <person name="Yoshida Y."/>
            <person name="Ohtoshi R."/>
            <person name="Malay A.D."/>
            <person name="Moran D.A.P."/>
            <person name="Tomita M."/>
            <person name="Numata K."/>
            <person name="Arakawa K."/>
        </authorList>
    </citation>
    <scope>NUCLEOTIDE SEQUENCE</scope>
</reference>
<keyword evidence="3" id="KW-1185">Reference proteome</keyword>
<organism evidence="2 3">
    <name type="scientific">Nephila pilipes</name>
    <name type="common">Giant wood spider</name>
    <name type="synonym">Nephila maculata</name>
    <dbReference type="NCBI Taxonomy" id="299642"/>
    <lineage>
        <taxon>Eukaryota</taxon>
        <taxon>Metazoa</taxon>
        <taxon>Ecdysozoa</taxon>
        <taxon>Arthropoda</taxon>
        <taxon>Chelicerata</taxon>
        <taxon>Arachnida</taxon>
        <taxon>Araneae</taxon>
        <taxon>Araneomorphae</taxon>
        <taxon>Entelegynae</taxon>
        <taxon>Araneoidea</taxon>
        <taxon>Nephilidae</taxon>
        <taxon>Nephila</taxon>
    </lineage>
</organism>
<evidence type="ECO:0000256" key="1">
    <source>
        <dbReference type="SAM" id="MobiDB-lite"/>
    </source>
</evidence>
<dbReference type="EMBL" id="BMAW01102682">
    <property type="protein sequence ID" value="GFT05432.1"/>
    <property type="molecule type" value="Genomic_DNA"/>
</dbReference>
<evidence type="ECO:0000313" key="2">
    <source>
        <dbReference type="EMBL" id="GFT05432.1"/>
    </source>
</evidence>
<evidence type="ECO:0000313" key="3">
    <source>
        <dbReference type="Proteomes" id="UP000887013"/>
    </source>
</evidence>
<proteinExistence type="predicted"/>
<dbReference type="OrthoDB" id="6932368at2759"/>
<sequence length="110" mass="12309">MLMDISSRLSRLETRERSTSRGPERRFRRRSASRNSGGKLERPSLGSSGGSKKGINRLYLSDRTSKSKYLIDTVADVPVVPLTVASKHHPPASLQFFAANWPFIFFPTVS</sequence>
<name>A0A8X6TG00_NEPPI</name>
<feature type="compositionally biased region" description="Basic and acidic residues" evidence="1">
    <location>
        <begin position="10"/>
        <end position="25"/>
    </location>
</feature>
<dbReference type="Proteomes" id="UP000887013">
    <property type="component" value="Unassembled WGS sequence"/>
</dbReference>
<accession>A0A8X6TG00</accession>
<gene>
    <name evidence="2" type="ORF">NPIL_174721</name>
</gene>
<protein>
    <submittedName>
        <fullName evidence="2">Uncharacterized protein</fullName>
    </submittedName>
</protein>
<dbReference type="AlphaFoldDB" id="A0A8X6TG00"/>
<feature type="region of interest" description="Disordered" evidence="1">
    <location>
        <begin position="1"/>
        <end position="57"/>
    </location>
</feature>
<comment type="caution">
    <text evidence="2">The sequence shown here is derived from an EMBL/GenBank/DDBJ whole genome shotgun (WGS) entry which is preliminary data.</text>
</comment>